<dbReference type="InterPro" id="IPR027520">
    <property type="entry name" value="Slx1"/>
</dbReference>
<comment type="caution">
    <text evidence="11">Lacks conserved residue(s) required for the propagation of feature annotation.</text>
</comment>
<dbReference type="EMBL" id="CANHGI010000001">
    <property type="protein sequence ID" value="CAI5438858.1"/>
    <property type="molecule type" value="Genomic_DNA"/>
</dbReference>
<name>A0A9P1I5H8_9PELO</name>
<dbReference type="PROSITE" id="PS50164">
    <property type="entry name" value="GIY_YIG"/>
    <property type="match status" value="1"/>
</dbReference>
<dbReference type="FunFam" id="3.40.1440.10:FF:000008">
    <property type="entry name" value="Structure-specific endonuclease subunit SLX1 homolog"/>
    <property type="match status" value="1"/>
</dbReference>
<dbReference type="PANTHER" id="PTHR20208">
    <property type="entry name" value="STRUCTURE-SPECIFIC ENDONUCLEASE SUBUNIT SLX1"/>
    <property type="match status" value="1"/>
</dbReference>
<dbReference type="SMART" id="SM00465">
    <property type="entry name" value="GIYc"/>
    <property type="match status" value="1"/>
</dbReference>
<dbReference type="InterPro" id="IPR000305">
    <property type="entry name" value="GIY-YIG_endonuc"/>
</dbReference>
<evidence type="ECO:0000256" key="10">
    <source>
        <dbReference type="ARBA" id="ARBA00023242"/>
    </source>
</evidence>
<dbReference type="AlphaFoldDB" id="A0A9P1I5H8"/>
<dbReference type="Gene3D" id="3.30.40.10">
    <property type="entry name" value="Zinc/RING finger domain, C3HC4 (zinc finger)"/>
    <property type="match status" value="1"/>
</dbReference>
<dbReference type="InterPro" id="IPR050381">
    <property type="entry name" value="SLX1_endonuclease"/>
</dbReference>
<keyword evidence="2" id="KW-0479">Metal-binding</keyword>
<keyword evidence="4 11" id="KW-0227">DNA damage</keyword>
<evidence type="ECO:0000256" key="5">
    <source>
        <dbReference type="ARBA" id="ARBA00022771"/>
    </source>
</evidence>
<evidence type="ECO:0000313" key="14">
    <source>
        <dbReference type="Proteomes" id="UP001152747"/>
    </source>
</evidence>
<keyword evidence="10 11" id="KW-0539">Nucleus</keyword>
<keyword evidence="1 11" id="KW-0540">Nuclease</keyword>
<gene>
    <name evidence="13" type="ORF">CAMP_LOCUS1495</name>
</gene>
<dbReference type="GO" id="GO:0000724">
    <property type="term" value="P:double-strand break repair via homologous recombination"/>
    <property type="evidence" value="ECO:0007669"/>
    <property type="project" value="TreeGrafter"/>
</dbReference>
<keyword evidence="6 11" id="KW-0378">Hydrolase</keyword>
<dbReference type="HAMAP" id="MF_03100">
    <property type="entry name" value="Endonuc_su_Slx1"/>
    <property type="match status" value="1"/>
</dbReference>
<dbReference type="GO" id="GO:0008821">
    <property type="term" value="F:crossover junction DNA endonuclease activity"/>
    <property type="evidence" value="ECO:0007669"/>
    <property type="project" value="TreeGrafter"/>
</dbReference>
<dbReference type="PANTHER" id="PTHR20208:SF10">
    <property type="entry name" value="STRUCTURE-SPECIFIC ENDONUCLEASE SUBUNIT SLX1"/>
    <property type="match status" value="1"/>
</dbReference>
<evidence type="ECO:0000259" key="12">
    <source>
        <dbReference type="PROSITE" id="PS50164"/>
    </source>
</evidence>
<dbReference type="Gene3D" id="3.40.1440.10">
    <property type="entry name" value="GIY-YIG endonuclease"/>
    <property type="match status" value="1"/>
</dbReference>
<dbReference type="Pfam" id="PF21202">
    <property type="entry name" value="SLX1_C"/>
    <property type="match status" value="1"/>
</dbReference>
<evidence type="ECO:0000313" key="13">
    <source>
        <dbReference type="EMBL" id="CAI5438858.1"/>
    </source>
</evidence>
<keyword evidence="7" id="KW-0862">Zinc</keyword>
<evidence type="ECO:0000256" key="9">
    <source>
        <dbReference type="ARBA" id="ARBA00023204"/>
    </source>
</evidence>
<dbReference type="GO" id="GO:0008270">
    <property type="term" value="F:zinc ion binding"/>
    <property type="evidence" value="ECO:0007669"/>
    <property type="project" value="UniProtKB-KW"/>
</dbReference>
<sequence length="415" mass="47631">MSDIITLSDDEEEGRRIEGIPTTFGDDNLSRFSFDVGCSQHVSNNIEPDYFENDFYDNDIYVPYEPEQTSPILTNILPKTPKSISRRRSVSTSCLKSEIPNVKSPPKFEVCSSSINISSDEEDETDELGLRALLSPKKRKTREKIGKVNNEFFGVYCLISRSDRPCYKNRCYIGYTVDPNRRITQHNGGRLKGGAKKTDSRGPWDMVCVIHGFPNHVAALRFEWAWQNPNVSKVIKEKQLKKEKKETPFAYQLRIACNLMSSVPFNRYALTFRWLITNEEIPFPVTCLPPEHIKKKYGKVNKEISIVSDKKDDYEKLGECHICGKDILKIWHFSRCLSTTCRGNFHTSCLSEHALKSSKTDNLKTQLFPVSGNCPICSHTFVWGDIIREQRRLLKISAKCENDELKLLVIRKTVI</sequence>
<evidence type="ECO:0000256" key="7">
    <source>
        <dbReference type="ARBA" id="ARBA00022833"/>
    </source>
</evidence>
<dbReference type="InterPro" id="IPR013083">
    <property type="entry name" value="Znf_RING/FYVE/PHD"/>
</dbReference>
<dbReference type="GO" id="GO:0033557">
    <property type="term" value="C:Slx1-Slx4 complex"/>
    <property type="evidence" value="ECO:0007669"/>
    <property type="project" value="UniProtKB-UniRule"/>
</dbReference>
<dbReference type="CDD" id="cd10455">
    <property type="entry name" value="GIY-YIG_SLX1"/>
    <property type="match status" value="1"/>
</dbReference>
<keyword evidence="3 11" id="KW-0255">Endonuclease</keyword>
<protein>
    <recommendedName>
        <fullName evidence="12">GIY-YIG domain-containing protein</fullName>
    </recommendedName>
</protein>
<evidence type="ECO:0000256" key="2">
    <source>
        <dbReference type="ARBA" id="ARBA00022723"/>
    </source>
</evidence>
<keyword evidence="14" id="KW-1185">Reference proteome</keyword>
<dbReference type="Proteomes" id="UP001152747">
    <property type="component" value="Unassembled WGS sequence"/>
</dbReference>
<dbReference type="Pfam" id="PF01541">
    <property type="entry name" value="GIY-YIG"/>
    <property type="match status" value="1"/>
</dbReference>
<comment type="similarity">
    <text evidence="11">Belongs to the SLX1 family.</text>
</comment>
<keyword evidence="8 11" id="KW-0233">DNA recombination</keyword>
<evidence type="ECO:0000256" key="3">
    <source>
        <dbReference type="ARBA" id="ARBA00022759"/>
    </source>
</evidence>
<evidence type="ECO:0000256" key="1">
    <source>
        <dbReference type="ARBA" id="ARBA00022722"/>
    </source>
</evidence>
<evidence type="ECO:0000256" key="8">
    <source>
        <dbReference type="ARBA" id="ARBA00023172"/>
    </source>
</evidence>
<comment type="subcellular location">
    <subcellularLocation>
        <location evidence="11">Nucleus</location>
    </subcellularLocation>
</comment>
<evidence type="ECO:0000256" key="6">
    <source>
        <dbReference type="ARBA" id="ARBA00022801"/>
    </source>
</evidence>
<reference evidence="13" key="1">
    <citation type="submission" date="2022-11" db="EMBL/GenBank/DDBJ databases">
        <authorList>
            <person name="Kikuchi T."/>
        </authorList>
    </citation>
    <scope>NUCLEOTIDE SEQUENCE</scope>
    <source>
        <strain evidence="13">PS1010</strain>
    </source>
</reference>
<evidence type="ECO:0000256" key="4">
    <source>
        <dbReference type="ARBA" id="ARBA00022763"/>
    </source>
</evidence>
<dbReference type="InterPro" id="IPR035901">
    <property type="entry name" value="GIY-YIG_endonuc_sf"/>
</dbReference>
<organism evidence="13 14">
    <name type="scientific">Caenorhabditis angaria</name>
    <dbReference type="NCBI Taxonomy" id="860376"/>
    <lineage>
        <taxon>Eukaryota</taxon>
        <taxon>Metazoa</taxon>
        <taxon>Ecdysozoa</taxon>
        <taxon>Nematoda</taxon>
        <taxon>Chromadorea</taxon>
        <taxon>Rhabditida</taxon>
        <taxon>Rhabditina</taxon>
        <taxon>Rhabditomorpha</taxon>
        <taxon>Rhabditoidea</taxon>
        <taxon>Rhabditidae</taxon>
        <taxon>Peloderinae</taxon>
        <taxon>Caenorhabditis</taxon>
    </lineage>
</organism>
<accession>A0A9P1I5H8</accession>
<keyword evidence="9 11" id="KW-0234">DNA repair</keyword>
<evidence type="ECO:0000256" key="11">
    <source>
        <dbReference type="HAMAP-Rule" id="MF_03100"/>
    </source>
</evidence>
<comment type="cofactor">
    <cofactor evidence="11">
        <name>a divalent metal cation</name>
        <dbReference type="ChEBI" id="CHEBI:60240"/>
    </cofactor>
</comment>
<comment type="function">
    <text evidence="11">Catalytic subunit of a heterodimeric structure-specific endonuclease that resolves DNA secondary structures generated during DNA repair and recombination. Has endonuclease activity towards branched DNA substrates, introducing single-strand cuts in duplex DNA close to junctions with ss-DNA.</text>
</comment>
<dbReference type="OrthoDB" id="24645at2759"/>
<feature type="domain" description="GIY-YIG" evidence="12">
    <location>
        <begin position="151"/>
        <end position="238"/>
    </location>
</feature>
<keyword evidence="5" id="KW-0863">Zinc-finger</keyword>
<dbReference type="InterPro" id="IPR048749">
    <property type="entry name" value="SLX1_C"/>
</dbReference>
<comment type="caution">
    <text evidence="13">The sequence shown here is derived from an EMBL/GenBank/DDBJ whole genome shotgun (WGS) entry which is preliminary data.</text>
</comment>
<proteinExistence type="inferred from homology"/>
<dbReference type="GO" id="GO:0017108">
    <property type="term" value="F:5'-flap endonuclease activity"/>
    <property type="evidence" value="ECO:0007669"/>
    <property type="project" value="InterPro"/>
</dbReference>